<comment type="caution">
    <text evidence="3">The sequence shown here is derived from an EMBL/GenBank/DDBJ whole genome shotgun (WGS) entry which is preliminary data.</text>
</comment>
<evidence type="ECO:0000313" key="6">
    <source>
        <dbReference type="Proteomes" id="UP000435985"/>
    </source>
</evidence>
<dbReference type="EMBL" id="JAQNZF010000014">
    <property type="protein sequence ID" value="MDC2743011.1"/>
    <property type="molecule type" value="Genomic_DNA"/>
</dbReference>
<dbReference type="InterPro" id="IPR001296">
    <property type="entry name" value="Glyco_trans_1"/>
</dbReference>
<feature type="domain" description="Glycosyl transferase family 1" evidence="1">
    <location>
        <begin position="200"/>
        <end position="343"/>
    </location>
</feature>
<gene>
    <name evidence="2" type="ORF">F3B90_21545</name>
    <name evidence="3" type="ORF">F3B98_19405</name>
    <name evidence="4" type="ORF">PO382_12325</name>
</gene>
<dbReference type="GO" id="GO:0016757">
    <property type="term" value="F:glycosyltransferase activity"/>
    <property type="evidence" value="ECO:0007669"/>
    <property type="project" value="InterPro"/>
</dbReference>
<evidence type="ECO:0000313" key="4">
    <source>
        <dbReference type="EMBL" id="MDC2743011.1"/>
    </source>
</evidence>
<dbReference type="Proteomes" id="UP000435985">
    <property type="component" value="Unassembled WGS sequence"/>
</dbReference>
<evidence type="ECO:0000313" key="3">
    <source>
        <dbReference type="EMBL" id="KAA4662282.1"/>
    </source>
</evidence>
<protein>
    <submittedName>
        <fullName evidence="3">Glycosyltransferase family 4 protein</fullName>
    </submittedName>
</protein>
<dbReference type="EMBL" id="VWFO01000029">
    <property type="protein sequence ID" value="KAA4662282.1"/>
    <property type="molecule type" value="Genomic_DNA"/>
</dbReference>
<reference evidence="5 6" key="1">
    <citation type="journal article" date="2019" name="Nat. Med.">
        <title>A library of human gut bacterial isolates paired with longitudinal multiomics data enables mechanistic microbiome research.</title>
        <authorList>
            <person name="Poyet M."/>
            <person name="Groussin M."/>
            <person name="Gibbons S.M."/>
            <person name="Avila-Pacheco J."/>
            <person name="Jiang X."/>
            <person name="Kearney S.M."/>
            <person name="Perrotta A.R."/>
            <person name="Berdy B."/>
            <person name="Zhao S."/>
            <person name="Lieberman T.D."/>
            <person name="Swanson P.K."/>
            <person name="Smith M."/>
            <person name="Roesemann S."/>
            <person name="Alexander J.E."/>
            <person name="Rich S.A."/>
            <person name="Livny J."/>
            <person name="Vlamakis H."/>
            <person name="Clish C."/>
            <person name="Bullock K."/>
            <person name="Deik A."/>
            <person name="Scott J."/>
            <person name="Pierce K.A."/>
            <person name="Xavier R.J."/>
            <person name="Alm E.J."/>
        </authorList>
    </citation>
    <scope>NUCLEOTIDE SEQUENCE [LARGE SCALE GENOMIC DNA]</scope>
    <source>
        <strain evidence="3 6">BIOML-A14</strain>
        <strain evidence="2 5">BIOML-A15</strain>
    </source>
</reference>
<dbReference type="Gene3D" id="3.40.50.2000">
    <property type="entry name" value="Glycogen Phosphorylase B"/>
    <property type="match status" value="1"/>
</dbReference>
<dbReference type="CDD" id="cd03801">
    <property type="entry name" value="GT4_PimA-like"/>
    <property type="match status" value="1"/>
</dbReference>
<name>A0A139KRC7_BACOV</name>
<dbReference type="SUPFAM" id="SSF53756">
    <property type="entry name" value="UDP-Glycosyltransferase/glycogen phosphorylase"/>
    <property type="match status" value="1"/>
</dbReference>
<dbReference type="RefSeq" id="WP_004309203.1">
    <property type="nucleotide sequence ID" value="NZ_CAKJYS010000001.1"/>
</dbReference>
<dbReference type="Proteomes" id="UP000424805">
    <property type="component" value="Unassembled WGS sequence"/>
</dbReference>
<organism evidence="3 6">
    <name type="scientific">Bacteroides ovatus</name>
    <dbReference type="NCBI Taxonomy" id="28116"/>
    <lineage>
        <taxon>Bacteria</taxon>
        <taxon>Pseudomonadati</taxon>
        <taxon>Bacteroidota</taxon>
        <taxon>Bacteroidia</taxon>
        <taxon>Bacteroidales</taxon>
        <taxon>Bacteroidaceae</taxon>
        <taxon>Bacteroides</taxon>
    </lineage>
</organism>
<dbReference type="Pfam" id="PF00534">
    <property type="entry name" value="Glycos_transf_1"/>
    <property type="match status" value="1"/>
</dbReference>
<evidence type="ECO:0000313" key="2">
    <source>
        <dbReference type="EMBL" id="KAA4621886.1"/>
    </source>
</evidence>
<reference evidence="4" key="2">
    <citation type="submission" date="2022-10" db="EMBL/GenBank/DDBJ databases">
        <title>Human gut microbiome strain richness.</title>
        <authorList>
            <person name="Chen-Liaw A."/>
        </authorList>
    </citation>
    <scope>NUCLEOTIDE SEQUENCE</scope>
    <source>
        <strain evidence="4">BSD2780120875st1_E1_BSD2780120875_150330</strain>
    </source>
</reference>
<keyword evidence="3" id="KW-0808">Transferase</keyword>
<evidence type="ECO:0000313" key="5">
    <source>
        <dbReference type="Proteomes" id="UP000424805"/>
    </source>
</evidence>
<evidence type="ECO:0000259" key="1">
    <source>
        <dbReference type="Pfam" id="PF00534"/>
    </source>
</evidence>
<proteinExistence type="predicted"/>
<dbReference type="Proteomes" id="UP001219389">
    <property type="component" value="Unassembled WGS sequence"/>
</dbReference>
<dbReference type="PANTHER" id="PTHR12526:SF637">
    <property type="entry name" value="GLYCOSYLTRANSFERASE EPSF-RELATED"/>
    <property type="match status" value="1"/>
</dbReference>
<sequence length="376" mass="43174">MRNKIIGYVSAEDPFRDKKAWSGTKYKIREALQNAGYEVVWISCKPSKICFIFLKILLKMLFGKKAIVEHNRYYFKLCAKHINMNKVRLCDYIFFPGGAQISAFVNFEKPIIYYTDATFHIMIDYYWHGLSSWLITQGEHYEKEAIKNAFINIRSSQWAAASVINDYDGCLQRNYVLEFGANFDDKDLLHATPYKSGALNILFSGVDWIRKGGEVAVKTVQLLNKRGINSCLFIVGLSEIPLKYANLPFVRIMGFLDKNNPEHYRKYVDIVKNSHLLLLPTNAECSAIVFSESSAFGLPIFTYDTGGTGNYVIDGVNGYKLPLAAREQEFADAIEKSLESNEFLQLHKGGITLFNERLNWSTWSKRFRKIMEENNL</sequence>
<dbReference type="EMBL" id="VWFP01000028">
    <property type="protein sequence ID" value="KAA4621886.1"/>
    <property type="molecule type" value="Genomic_DNA"/>
</dbReference>
<dbReference type="AlphaFoldDB" id="A0A139KRC7"/>
<dbReference type="PANTHER" id="PTHR12526">
    <property type="entry name" value="GLYCOSYLTRANSFERASE"/>
    <property type="match status" value="1"/>
</dbReference>
<accession>A0A139KRC7</accession>